<name>A0A1J5S0A5_9ZZZZ</name>
<gene>
    <name evidence="2" type="ORF">GALL_242610</name>
</gene>
<evidence type="ECO:0008006" key="3">
    <source>
        <dbReference type="Google" id="ProtNLM"/>
    </source>
</evidence>
<evidence type="ECO:0000256" key="1">
    <source>
        <dbReference type="SAM" id="Phobius"/>
    </source>
</evidence>
<keyword evidence="1" id="KW-0812">Transmembrane</keyword>
<sequence length="127" mass="13500">MAEEAQSSWGGGLRSRLDTLFGAAQTRLALLTVELQEEKLRLARLLFMTVLTALFLGFAAVFAALWVTVALWDSHRLLALGLSTGLFLVLGLAAASVAARTVAAGSRLFAASLAELGNDRDALKTRP</sequence>
<dbReference type="AlphaFoldDB" id="A0A1J5S0A5"/>
<proteinExistence type="predicted"/>
<dbReference type="EMBL" id="MLJW01000200">
    <property type="protein sequence ID" value="OIQ93773.1"/>
    <property type="molecule type" value="Genomic_DNA"/>
</dbReference>
<feature type="transmembrane region" description="Helical" evidence="1">
    <location>
        <begin position="45"/>
        <end position="72"/>
    </location>
</feature>
<evidence type="ECO:0000313" key="2">
    <source>
        <dbReference type="EMBL" id="OIQ93773.1"/>
    </source>
</evidence>
<feature type="transmembrane region" description="Helical" evidence="1">
    <location>
        <begin position="78"/>
        <end position="99"/>
    </location>
</feature>
<reference evidence="2" key="1">
    <citation type="submission" date="2016-10" db="EMBL/GenBank/DDBJ databases">
        <title>Sequence of Gallionella enrichment culture.</title>
        <authorList>
            <person name="Poehlein A."/>
            <person name="Muehling M."/>
            <person name="Daniel R."/>
        </authorList>
    </citation>
    <scope>NUCLEOTIDE SEQUENCE</scope>
</reference>
<dbReference type="InterPro" id="IPR009937">
    <property type="entry name" value="Phage_holin_3_6"/>
</dbReference>
<keyword evidence="1" id="KW-1133">Transmembrane helix</keyword>
<organism evidence="2">
    <name type="scientific">mine drainage metagenome</name>
    <dbReference type="NCBI Taxonomy" id="410659"/>
    <lineage>
        <taxon>unclassified sequences</taxon>
        <taxon>metagenomes</taxon>
        <taxon>ecological metagenomes</taxon>
    </lineage>
</organism>
<accession>A0A1J5S0A5</accession>
<protein>
    <recommendedName>
        <fullName evidence="3">Phage holin family protein</fullName>
    </recommendedName>
</protein>
<keyword evidence="1" id="KW-0472">Membrane</keyword>
<comment type="caution">
    <text evidence="2">The sequence shown here is derived from an EMBL/GenBank/DDBJ whole genome shotgun (WGS) entry which is preliminary data.</text>
</comment>
<dbReference type="Pfam" id="PF07332">
    <property type="entry name" value="Phage_holin_3_6"/>
    <property type="match status" value="1"/>
</dbReference>